<dbReference type="PANTHER" id="PTHR45772">
    <property type="entry name" value="CONSERVED COMPONENT OF ABC TRANSPORTER FOR NATURAL AMINO ACIDS-RELATED"/>
    <property type="match status" value="1"/>
</dbReference>
<dbReference type="GO" id="GO:0016887">
    <property type="term" value="F:ATP hydrolysis activity"/>
    <property type="evidence" value="ECO:0007669"/>
    <property type="project" value="InterPro"/>
</dbReference>
<sequence length="250" mass="27051">MNANTLKLEGVAKTFGVVRVLEAIDLDIRQGERHALIGPNGAGKSTLFNLISGAFAPTSGLIALNGTSIGGLVPHALNRAGLGRSFQITHVFDRLTVRENILLAVMGRFGKRWSLMRIGPVWAQIAEETDRLIAGANLAAQAGKRAADLAYSEQRAVEICMTVGTGASVILLDEPTAGMSREETRHIIEFIRRMTEGRTLVMVEHDMDVVFTLADRVSVLVNGRILVTGTPAEIRSDPRVREAYLGDGEH</sequence>
<name>A0A0P6WJ53_9HYPH</name>
<dbReference type="InterPro" id="IPR027417">
    <property type="entry name" value="P-loop_NTPase"/>
</dbReference>
<dbReference type="InterPro" id="IPR051120">
    <property type="entry name" value="ABC_AA/LPS_Transport"/>
</dbReference>
<evidence type="ECO:0000256" key="1">
    <source>
        <dbReference type="ARBA" id="ARBA00022448"/>
    </source>
</evidence>
<dbReference type="PANTHER" id="PTHR45772:SF9">
    <property type="entry name" value="CONSERVED COMPONENT OF ABC TRANSPORTER FOR NATURAL AMINO ACIDS"/>
    <property type="match status" value="1"/>
</dbReference>
<dbReference type="AlphaFoldDB" id="A0A0P6WJ53"/>
<dbReference type="InterPro" id="IPR003439">
    <property type="entry name" value="ABC_transporter-like_ATP-bd"/>
</dbReference>
<keyword evidence="3" id="KW-0067">ATP-binding</keyword>
<dbReference type="Gene3D" id="3.40.50.300">
    <property type="entry name" value="P-loop containing nucleotide triphosphate hydrolases"/>
    <property type="match status" value="1"/>
</dbReference>
<dbReference type="EMBL" id="LJYW01000001">
    <property type="protein sequence ID" value="KPL54818.1"/>
    <property type="molecule type" value="Genomic_DNA"/>
</dbReference>
<organism evidence="5 6">
    <name type="scientific">Prosthecodimorpha hirschii</name>
    <dbReference type="NCBI Taxonomy" id="665126"/>
    <lineage>
        <taxon>Bacteria</taxon>
        <taxon>Pseudomonadati</taxon>
        <taxon>Pseudomonadota</taxon>
        <taxon>Alphaproteobacteria</taxon>
        <taxon>Hyphomicrobiales</taxon>
        <taxon>Ancalomicrobiaceae</taxon>
        <taxon>Prosthecodimorpha</taxon>
    </lineage>
</organism>
<reference evidence="5 6" key="1">
    <citation type="submission" date="2015-09" db="EMBL/GenBank/DDBJ databases">
        <authorList>
            <person name="Jackson K.R."/>
            <person name="Lunt B.L."/>
            <person name="Fisher J.N.B."/>
            <person name="Gardner A.V."/>
            <person name="Bailey M.E."/>
            <person name="Deus L.M."/>
            <person name="Earl A.S."/>
            <person name="Gibby P.D."/>
            <person name="Hartmann K.A."/>
            <person name="Liu J.E."/>
            <person name="Manci A.M."/>
            <person name="Nielsen D.A."/>
            <person name="Solomon M.B."/>
            <person name="Breakwell D.P."/>
            <person name="Burnett S.H."/>
            <person name="Grose J.H."/>
        </authorList>
    </citation>
    <scope>NUCLEOTIDE SEQUENCE [LARGE SCALE GENOMIC DNA]</scope>
    <source>
        <strain evidence="5 6">16</strain>
    </source>
</reference>
<dbReference type="GO" id="GO:0005524">
    <property type="term" value="F:ATP binding"/>
    <property type="evidence" value="ECO:0007669"/>
    <property type="project" value="UniProtKB-KW"/>
</dbReference>
<dbReference type="SMART" id="SM00382">
    <property type="entry name" value="AAA"/>
    <property type="match status" value="1"/>
</dbReference>
<proteinExistence type="predicted"/>
<dbReference type="Proteomes" id="UP000048984">
    <property type="component" value="Unassembled WGS sequence"/>
</dbReference>
<dbReference type="CDD" id="cd03219">
    <property type="entry name" value="ABC_Mj1267_LivG_branched"/>
    <property type="match status" value="1"/>
</dbReference>
<dbReference type="Pfam" id="PF12399">
    <property type="entry name" value="BCA_ABC_TP_C"/>
    <property type="match status" value="1"/>
</dbReference>
<dbReference type="SUPFAM" id="SSF52540">
    <property type="entry name" value="P-loop containing nucleoside triphosphate hydrolases"/>
    <property type="match status" value="1"/>
</dbReference>
<protein>
    <submittedName>
        <fullName evidence="5">Branched-chain amino acid ABC transporter substrate-binding protein</fullName>
    </submittedName>
</protein>
<dbReference type="Pfam" id="PF00005">
    <property type="entry name" value="ABC_tran"/>
    <property type="match status" value="1"/>
</dbReference>
<evidence type="ECO:0000256" key="3">
    <source>
        <dbReference type="ARBA" id="ARBA00022840"/>
    </source>
</evidence>
<dbReference type="InterPro" id="IPR032823">
    <property type="entry name" value="BCA_ABC_TP_C"/>
</dbReference>
<evidence type="ECO:0000256" key="2">
    <source>
        <dbReference type="ARBA" id="ARBA00022741"/>
    </source>
</evidence>
<dbReference type="GO" id="GO:0005886">
    <property type="term" value="C:plasma membrane"/>
    <property type="evidence" value="ECO:0007669"/>
    <property type="project" value="TreeGrafter"/>
</dbReference>
<dbReference type="InterPro" id="IPR003593">
    <property type="entry name" value="AAA+_ATPase"/>
</dbReference>
<accession>A0A0P6WJ53</accession>
<feature type="domain" description="ABC transporter" evidence="4">
    <location>
        <begin position="6"/>
        <end position="247"/>
    </location>
</feature>
<evidence type="ECO:0000313" key="5">
    <source>
        <dbReference type="EMBL" id="KPL54818.1"/>
    </source>
</evidence>
<dbReference type="RefSeq" id="WP_054360984.1">
    <property type="nucleotide sequence ID" value="NZ_LJYW01000001.1"/>
</dbReference>
<dbReference type="PROSITE" id="PS50893">
    <property type="entry name" value="ABC_TRANSPORTER_2"/>
    <property type="match status" value="1"/>
</dbReference>
<keyword evidence="6" id="KW-1185">Reference proteome</keyword>
<keyword evidence="1" id="KW-0813">Transport</keyword>
<evidence type="ECO:0000259" key="4">
    <source>
        <dbReference type="PROSITE" id="PS50893"/>
    </source>
</evidence>
<evidence type="ECO:0000313" key="6">
    <source>
        <dbReference type="Proteomes" id="UP000048984"/>
    </source>
</evidence>
<reference evidence="5 6" key="2">
    <citation type="submission" date="2015-10" db="EMBL/GenBank/DDBJ databases">
        <title>Draft Genome Sequence of Prosthecomicrobium hirschii ATCC 27832.</title>
        <authorList>
            <person name="Daniel J."/>
            <person name="Givan S.A."/>
            <person name="Brun Y.V."/>
            <person name="Brown P.J."/>
        </authorList>
    </citation>
    <scope>NUCLEOTIDE SEQUENCE [LARGE SCALE GENOMIC DNA]</scope>
    <source>
        <strain evidence="5 6">16</strain>
    </source>
</reference>
<keyword evidence="2" id="KW-0547">Nucleotide-binding</keyword>
<gene>
    <name evidence="5" type="ORF">ABB55_23470</name>
</gene>
<dbReference type="STRING" id="665126.ABB55_23470"/>
<comment type="caution">
    <text evidence="5">The sequence shown here is derived from an EMBL/GenBank/DDBJ whole genome shotgun (WGS) entry which is preliminary data.</text>
</comment>